<feature type="chain" id="PRO_5035472821" evidence="1">
    <location>
        <begin position="26"/>
        <end position="112"/>
    </location>
</feature>
<reference evidence="2" key="1">
    <citation type="submission" date="2019-08" db="EMBL/GenBank/DDBJ databases">
        <title>The genome of the North American firefly Photinus pyralis.</title>
        <authorList>
            <consortium name="Photinus pyralis genome working group"/>
            <person name="Fallon T.R."/>
            <person name="Sander Lower S.E."/>
            <person name="Weng J.-K."/>
        </authorList>
    </citation>
    <scope>NUCLEOTIDE SEQUENCE</scope>
    <source>
        <strain evidence="2">TRF0915ILg1</strain>
        <tissue evidence="2">Whole body</tissue>
    </source>
</reference>
<dbReference type="AlphaFoldDB" id="A0A8K0CUN9"/>
<organism evidence="2 3">
    <name type="scientific">Ignelater luminosus</name>
    <name type="common">Cucubano</name>
    <name type="synonym">Pyrophorus luminosus</name>
    <dbReference type="NCBI Taxonomy" id="2038154"/>
    <lineage>
        <taxon>Eukaryota</taxon>
        <taxon>Metazoa</taxon>
        <taxon>Ecdysozoa</taxon>
        <taxon>Arthropoda</taxon>
        <taxon>Hexapoda</taxon>
        <taxon>Insecta</taxon>
        <taxon>Pterygota</taxon>
        <taxon>Neoptera</taxon>
        <taxon>Endopterygota</taxon>
        <taxon>Coleoptera</taxon>
        <taxon>Polyphaga</taxon>
        <taxon>Elateriformia</taxon>
        <taxon>Elateroidea</taxon>
        <taxon>Elateridae</taxon>
        <taxon>Agrypninae</taxon>
        <taxon>Pyrophorini</taxon>
        <taxon>Ignelater</taxon>
    </lineage>
</organism>
<dbReference type="Proteomes" id="UP000801492">
    <property type="component" value="Unassembled WGS sequence"/>
</dbReference>
<name>A0A8K0CUN9_IGNLU</name>
<evidence type="ECO:0000313" key="2">
    <source>
        <dbReference type="EMBL" id="KAF2891677.1"/>
    </source>
</evidence>
<gene>
    <name evidence="2" type="ORF">ILUMI_14496</name>
</gene>
<protein>
    <submittedName>
        <fullName evidence="2">Uncharacterized protein</fullName>
    </submittedName>
</protein>
<keyword evidence="3" id="KW-1185">Reference proteome</keyword>
<evidence type="ECO:0000256" key="1">
    <source>
        <dbReference type="SAM" id="SignalP"/>
    </source>
</evidence>
<dbReference type="EMBL" id="VTPC01025688">
    <property type="protein sequence ID" value="KAF2891677.1"/>
    <property type="molecule type" value="Genomic_DNA"/>
</dbReference>
<accession>A0A8K0CUN9</accession>
<evidence type="ECO:0000313" key="3">
    <source>
        <dbReference type="Proteomes" id="UP000801492"/>
    </source>
</evidence>
<proteinExistence type="predicted"/>
<feature type="signal peptide" evidence="1">
    <location>
        <begin position="1"/>
        <end position="25"/>
    </location>
</feature>
<sequence length="112" mass="12803">MFTLHLIRMIILALIMLSSIENSISLVNKIKKPAQSSIDDNNNAEELEQINFDGLAPLIDQNETTPDEDKAAFERDRLNAEFVQNTSNFKDYDNEYNVHFLISGMVIIKNTK</sequence>
<comment type="caution">
    <text evidence="2">The sequence shown here is derived from an EMBL/GenBank/DDBJ whole genome shotgun (WGS) entry which is preliminary data.</text>
</comment>
<keyword evidence="1" id="KW-0732">Signal</keyword>